<dbReference type="OrthoDB" id="416217at2759"/>
<accession>A0A9W9I2S4</accession>
<dbReference type="AlphaFoldDB" id="A0A9W9I2S4"/>
<dbReference type="GO" id="GO:0001228">
    <property type="term" value="F:DNA-binding transcription activator activity, RNA polymerase II-specific"/>
    <property type="evidence" value="ECO:0007669"/>
    <property type="project" value="TreeGrafter"/>
</dbReference>
<proteinExistence type="predicted"/>
<dbReference type="InterPro" id="IPR053157">
    <property type="entry name" value="Sterol_Uptake_Regulator"/>
</dbReference>
<dbReference type="Pfam" id="PF11951">
    <property type="entry name" value="Fungal_trans_2"/>
    <property type="match status" value="1"/>
</dbReference>
<dbReference type="InterPro" id="IPR021858">
    <property type="entry name" value="Fun_TF"/>
</dbReference>
<comment type="caution">
    <text evidence="1">The sequence shown here is derived from an EMBL/GenBank/DDBJ whole genome shotgun (WGS) entry which is preliminary data.</text>
</comment>
<reference evidence="1" key="2">
    <citation type="journal article" date="2023" name="IMA Fungus">
        <title>Comparative genomic study of the Penicillium genus elucidates a diverse pangenome and 15 lateral gene transfer events.</title>
        <authorList>
            <person name="Petersen C."/>
            <person name="Sorensen T."/>
            <person name="Nielsen M.R."/>
            <person name="Sondergaard T.E."/>
            <person name="Sorensen J.L."/>
            <person name="Fitzpatrick D.A."/>
            <person name="Frisvad J.C."/>
            <person name="Nielsen K.L."/>
        </authorList>
    </citation>
    <scope>NUCLEOTIDE SEQUENCE</scope>
    <source>
        <strain evidence="1">IBT 26290</strain>
    </source>
</reference>
<dbReference type="GeneID" id="81426927"/>
<dbReference type="PANTHER" id="PTHR47784">
    <property type="entry name" value="STEROL UPTAKE CONTROL PROTEIN 2"/>
    <property type="match status" value="1"/>
</dbReference>
<name>A0A9W9I2S4_9EURO</name>
<dbReference type="RefSeq" id="XP_056543306.1">
    <property type="nucleotide sequence ID" value="XM_056687751.1"/>
</dbReference>
<dbReference type="PANTHER" id="PTHR47784:SF5">
    <property type="entry name" value="STEROL UPTAKE CONTROL PROTEIN 2"/>
    <property type="match status" value="1"/>
</dbReference>
<reference evidence="1" key="1">
    <citation type="submission" date="2022-11" db="EMBL/GenBank/DDBJ databases">
        <authorList>
            <person name="Petersen C."/>
        </authorList>
    </citation>
    <scope>NUCLEOTIDE SEQUENCE</scope>
    <source>
        <strain evidence="1">IBT 26290</strain>
    </source>
</reference>
<dbReference type="EMBL" id="JAPQKN010000003">
    <property type="protein sequence ID" value="KAJ5166845.1"/>
    <property type="molecule type" value="Genomic_DNA"/>
</dbReference>
<sequence length="375" mass="42600">MENHWSTKHGCKGEPSRDWSAALLQTFFRGNMLRYFTGIAQNKDLSHPSDPILAESPHIQDIGEKYNLDGLDLRILKHYFSSSYKTFVTSDHTEQIWLSVVPDLAYNQQFLLSGILACTALHMAHLDPTQHQHLTIRACSHQDSALPLFRYAIDHPTEENCDAIMAFSYLLIVYSFATDIENTNNSFYIIENAGSISTGPKVVLPQWLHFIRAGCSMLCNVWDRIETGPVSALAAAWETEEDISDSDLPHLDYFLSIVPKDGSWSEESIAIYQEAATALAESFAYLERAKMKSEINTWSILGGWPVRVKTEYVTLLSERHPGALILLAYYCVLSKEMEKFWYFEGRSARLISCVSKVLDKTWHRCIQEAVNIVCD</sequence>
<evidence type="ECO:0000313" key="2">
    <source>
        <dbReference type="Proteomes" id="UP001149163"/>
    </source>
</evidence>
<gene>
    <name evidence="1" type="ORF">N7482_005626</name>
</gene>
<protein>
    <submittedName>
        <fullName evidence="1">Uncharacterized protein</fullName>
    </submittedName>
</protein>
<dbReference type="Proteomes" id="UP001149163">
    <property type="component" value="Unassembled WGS sequence"/>
</dbReference>
<evidence type="ECO:0000313" key="1">
    <source>
        <dbReference type="EMBL" id="KAJ5166845.1"/>
    </source>
</evidence>
<keyword evidence="2" id="KW-1185">Reference proteome</keyword>
<organism evidence="1 2">
    <name type="scientific">Penicillium canariense</name>
    <dbReference type="NCBI Taxonomy" id="189055"/>
    <lineage>
        <taxon>Eukaryota</taxon>
        <taxon>Fungi</taxon>
        <taxon>Dikarya</taxon>
        <taxon>Ascomycota</taxon>
        <taxon>Pezizomycotina</taxon>
        <taxon>Eurotiomycetes</taxon>
        <taxon>Eurotiomycetidae</taxon>
        <taxon>Eurotiales</taxon>
        <taxon>Aspergillaceae</taxon>
        <taxon>Penicillium</taxon>
    </lineage>
</organism>